<dbReference type="Pfam" id="PF01764">
    <property type="entry name" value="Lipase_3"/>
    <property type="match status" value="1"/>
</dbReference>
<dbReference type="CDD" id="cd00519">
    <property type="entry name" value="Lipase_3"/>
    <property type="match status" value="1"/>
</dbReference>
<comment type="caution">
    <text evidence="3">The sequence shown here is derived from an EMBL/GenBank/DDBJ whole genome shotgun (WGS) entry which is preliminary data.</text>
</comment>
<protein>
    <recommendedName>
        <fullName evidence="2">Fungal lipase-type domain-containing protein</fullName>
    </recommendedName>
</protein>
<dbReference type="InterPro" id="IPR002921">
    <property type="entry name" value="Fungal_lipase-type"/>
</dbReference>
<dbReference type="PANTHER" id="PTHR46086">
    <property type="entry name" value="ALPHA/BETA-HYDROLASES SUPERFAMILY PROTEIN"/>
    <property type="match status" value="1"/>
</dbReference>
<dbReference type="SUPFAM" id="SSF53474">
    <property type="entry name" value="alpha/beta-Hydrolases"/>
    <property type="match status" value="1"/>
</dbReference>
<dbReference type="OrthoDB" id="438440at2759"/>
<dbReference type="EMBL" id="JAMSHJ010000006">
    <property type="protein sequence ID" value="KAI5393178.1"/>
    <property type="molecule type" value="Genomic_DNA"/>
</dbReference>
<dbReference type="InterPro" id="IPR029058">
    <property type="entry name" value="AB_hydrolase_fold"/>
</dbReference>
<dbReference type="Proteomes" id="UP001058974">
    <property type="component" value="Chromosome 6"/>
</dbReference>
<dbReference type="PANTHER" id="PTHR46086:SF4">
    <property type="entry name" value="ALPHA_BETA-HYDROLASES SUPERFAMILY PROTEIN"/>
    <property type="match status" value="1"/>
</dbReference>
<keyword evidence="4" id="KW-1185">Reference proteome</keyword>
<feature type="domain" description="Fungal lipase-type" evidence="2">
    <location>
        <begin position="202"/>
        <end position="360"/>
    </location>
</feature>
<gene>
    <name evidence="3" type="ORF">KIW84_060343</name>
</gene>
<sequence length="472" mass="55049">MDSEPQLYKDYLLLKPKEASVLELCCLLCSSNITNRRFIDCSEGLEIREFGQRWLLLISVVAQKVLVALEPFLKIVGDMLELWLNRIASNGGIIRLFFNILRGKMITPERSSAEFSTVVGYLDPRVDLDKNIHEKDPKYKGLLSIMASKFAYENEQFISTMITNHWDMEFLGQYSFWNDYQKHESTKAMIVKDTKSEPNLIVVAFRGTTPFDAEQWKTDIDISWFDLPNVGKIHGGFMKALGLLKNRGWPKEIDERGTHRYAYYTIREELRAILRENKDAKFILTGHSLGGALAILFTAVLIIHEEEWLLEKLEGVYTFGQPRVGDQKFGEFMKSKMKMYDVKCFRYVYCNDLVPRVPYDDQSLFFKHFSPCLYFNSLYQGKILEEEPNKNYYSLLWVIPKMLNAVWEVVRGFLLPFVVGREYKQNWLMVMFRLVGLTFPGVPAHFPTDYVTAVRLGSFNEHLELQDFFKDD</sequence>
<evidence type="ECO:0000313" key="3">
    <source>
        <dbReference type="EMBL" id="KAI5393178.1"/>
    </source>
</evidence>
<keyword evidence="1" id="KW-0378">Hydrolase</keyword>
<evidence type="ECO:0000313" key="4">
    <source>
        <dbReference type="Proteomes" id="UP001058974"/>
    </source>
</evidence>
<evidence type="ECO:0000256" key="1">
    <source>
        <dbReference type="ARBA" id="ARBA00022801"/>
    </source>
</evidence>
<organism evidence="3 4">
    <name type="scientific">Pisum sativum</name>
    <name type="common">Garden pea</name>
    <name type="synonym">Lathyrus oleraceus</name>
    <dbReference type="NCBI Taxonomy" id="3888"/>
    <lineage>
        <taxon>Eukaryota</taxon>
        <taxon>Viridiplantae</taxon>
        <taxon>Streptophyta</taxon>
        <taxon>Embryophyta</taxon>
        <taxon>Tracheophyta</taxon>
        <taxon>Spermatophyta</taxon>
        <taxon>Magnoliopsida</taxon>
        <taxon>eudicotyledons</taxon>
        <taxon>Gunneridae</taxon>
        <taxon>Pentapetalae</taxon>
        <taxon>rosids</taxon>
        <taxon>fabids</taxon>
        <taxon>Fabales</taxon>
        <taxon>Fabaceae</taxon>
        <taxon>Papilionoideae</taxon>
        <taxon>50 kb inversion clade</taxon>
        <taxon>NPAAA clade</taxon>
        <taxon>Hologalegina</taxon>
        <taxon>IRL clade</taxon>
        <taxon>Fabeae</taxon>
        <taxon>Lathyrus</taxon>
    </lineage>
</organism>
<dbReference type="GO" id="GO:0004806">
    <property type="term" value="F:triacylglycerol lipase activity"/>
    <property type="evidence" value="ECO:0007669"/>
    <property type="project" value="InterPro"/>
</dbReference>
<dbReference type="GO" id="GO:0006629">
    <property type="term" value="P:lipid metabolic process"/>
    <property type="evidence" value="ECO:0007669"/>
    <property type="project" value="InterPro"/>
</dbReference>
<proteinExistence type="predicted"/>
<dbReference type="InterPro" id="IPR044819">
    <property type="entry name" value="OBL-like"/>
</dbReference>
<accession>A0A9D4VZG2</accession>
<dbReference type="Gramene" id="Psat6g012920.1">
    <property type="protein sequence ID" value="Psat6g012920.1.cds"/>
    <property type="gene ID" value="Psat6g012920"/>
</dbReference>
<dbReference type="AlphaFoldDB" id="A0A9D4VZG2"/>
<dbReference type="Gramene" id="Psat06G0034300-T1">
    <property type="protein sequence ID" value="KAI5393178.1"/>
    <property type="gene ID" value="KIW84_060343"/>
</dbReference>
<reference evidence="3 4" key="1">
    <citation type="journal article" date="2022" name="Nat. Genet.">
        <title>Improved pea reference genome and pan-genome highlight genomic features and evolutionary characteristics.</title>
        <authorList>
            <person name="Yang T."/>
            <person name="Liu R."/>
            <person name="Luo Y."/>
            <person name="Hu S."/>
            <person name="Wang D."/>
            <person name="Wang C."/>
            <person name="Pandey M.K."/>
            <person name="Ge S."/>
            <person name="Xu Q."/>
            <person name="Li N."/>
            <person name="Li G."/>
            <person name="Huang Y."/>
            <person name="Saxena R.K."/>
            <person name="Ji Y."/>
            <person name="Li M."/>
            <person name="Yan X."/>
            <person name="He Y."/>
            <person name="Liu Y."/>
            <person name="Wang X."/>
            <person name="Xiang C."/>
            <person name="Varshney R.K."/>
            <person name="Ding H."/>
            <person name="Gao S."/>
            <person name="Zong X."/>
        </authorList>
    </citation>
    <scope>NUCLEOTIDE SEQUENCE [LARGE SCALE GENOMIC DNA]</scope>
    <source>
        <strain evidence="3 4">cv. Zhongwan 6</strain>
    </source>
</reference>
<evidence type="ECO:0000259" key="2">
    <source>
        <dbReference type="Pfam" id="PF01764"/>
    </source>
</evidence>
<dbReference type="Gene3D" id="3.40.50.1820">
    <property type="entry name" value="alpha/beta hydrolase"/>
    <property type="match status" value="1"/>
</dbReference>
<name>A0A9D4VZG2_PEA</name>